<protein>
    <submittedName>
        <fullName evidence="1">ATP-sensitive inward rectifier potassium channel 8</fullName>
    </submittedName>
</protein>
<reference evidence="1 2" key="1">
    <citation type="submission" date="2019-04" db="EMBL/GenBank/DDBJ databases">
        <title>Draft genome of the big-headed turtle Platysternon megacephalum.</title>
        <authorList>
            <person name="Gong S."/>
        </authorList>
    </citation>
    <scope>NUCLEOTIDE SEQUENCE [LARGE SCALE GENOMIC DNA]</scope>
    <source>
        <strain evidence="1">DO16091913</strain>
        <tissue evidence="1">Muscle</tissue>
    </source>
</reference>
<comment type="caution">
    <text evidence="1">The sequence shown here is derived from an EMBL/GenBank/DDBJ whole genome shotgun (WGS) entry which is preliminary data.</text>
</comment>
<dbReference type="Proteomes" id="UP000297703">
    <property type="component" value="Unassembled WGS sequence"/>
</dbReference>
<gene>
    <name evidence="1" type="ORF">DR999_PMT14598</name>
</gene>
<dbReference type="EMBL" id="QXTE01000169">
    <property type="protein sequence ID" value="TFK03043.1"/>
    <property type="molecule type" value="Genomic_DNA"/>
</dbReference>
<evidence type="ECO:0000313" key="2">
    <source>
        <dbReference type="Proteomes" id="UP000297703"/>
    </source>
</evidence>
<keyword evidence="1" id="KW-0813">Transport</keyword>
<organism evidence="1 2">
    <name type="scientific">Platysternon megacephalum</name>
    <name type="common">big-headed turtle</name>
    <dbReference type="NCBI Taxonomy" id="55544"/>
    <lineage>
        <taxon>Eukaryota</taxon>
        <taxon>Metazoa</taxon>
        <taxon>Chordata</taxon>
        <taxon>Craniata</taxon>
        <taxon>Vertebrata</taxon>
        <taxon>Euteleostomi</taxon>
        <taxon>Archelosauria</taxon>
        <taxon>Testudinata</taxon>
        <taxon>Testudines</taxon>
        <taxon>Cryptodira</taxon>
        <taxon>Durocryptodira</taxon>
        <taxon>Testudinoidea</taxon>
        <taxon>Platysternidae</taxon>
        <taxon>Platysternon</taxon>
    </lineage>
</organism>
<reference evidence="1 2" key="2">
    <citation type="submission" date="2019-04" db="EMBL/GenBank/DDBJ databases">
        <title>The genome sequence of big-headed turtle.</title>
        <authorList>
            <person name="Gong S."/>
        </authorList>
    </citation>
    <scope>NUCLEOTIDE SEQUENCE [LARGE SCALE GENOMIC DNA]</scope>
    <source>
        <strain evidence="1">DO16091913</strain>
        <tissue evidence="1">Muscle</tissue>
    </source>
</reference>
<proteinExistence type="predicted"/>
<name>A0A4D9E7P2_9SAUR</name>
<dbReference type="AlphaFoldDB" id="A0A4D9E7P2"/>
<evidence type="ECO:0000313" key="1">
    <source>
        <dbReference type="EMBL" id="TFK03043.1"/>
    </source>
</evidence>
<keyword evidence="1" id="KW-0407">Ion channel</keyword>
<sequence>MSAQKGRAVVVSKACSLSLFPSVFLPVSKLADCHYHNLETHCDKLWLSVRLPELPGKKTKGQVLLSFTPVSLHQCKREQNLALGLLTARNYNAPHFVELQSTM</sequence>
<keyword evidence="2" id="KW-1185">Reference proteome</keyword>
<dbReference type="GO" id="GO:0034220">
    <property type="term" value="P:monoatomic ion transmembrane transport"/>
    <property type="evidence" value="ECO:0007669"/>
    <property type="project" value="UniProtKB-KW"/>
</dbReference>
<accession>A0A4D9E7P2</accession>
<keyword evidence="1" id="KW-0406">Ion transport</keyword>